<keyword evidence="3 7" id="KW-0812">Transmembrane</keyword>
<organism evidence="9 10">
    <name type="scientific">Cystobacter ferrugineus</name>
    <dbReference type="NCBI Taxonomy" id="83449"/>
    <lineage>
        <taxon>Bacteria</taxon>
        <taxon>Pseudomonadati</taxon>
        <taxon>Myxococcota</taxon>
        <taxon>Myxococcia</taxon>
        <taxon>Myxococcales</taxon>
        <taxon>Cystobacterineae</taxon>
        <taxon>Archangiaceae</taxon>
        <taxon>Cystobacter</taxon>
    </lineage>
</organism>
<comment type="similarity">
    <text evidence="6">Belongs to the exbB/tolQ family.</text>
</comment>
<dbReference type="InterPro" id="IPR047055">
    <property type="entry name" value="MotA-like"/>
</dbReference>
<evidence type="ECO:0000256" key="7">
    <source>
        <dbReference type="SAM" id="Phobius"/>
    </source>
</evidence>
<keyword evidence="6" id="KW-0653">Protein transport</keyword>
<dbReference type="RefSeq" id="WP_071896575.1">
    <property type="nucleotide sequence ID" value="NZ_MPIN01000001.1"/>
</dbReference>
<feature type="transmembrane region" description="Helical" evidence="7">
    <location>
        <begin position="181"/>
        <end position="200"/>
    </location>
</feature>
<keyword evidence="4 7" id="KW-1133">Transmembrane helix</keyword>
<sequence length="266" mass="28260">MHFIVGMLGLGLTLAYTLTQGHASGFGGIIHVPSLILLGFAPLCMTVASYKFSELGGAARAVVRALRFSASRSRAQLYEALTQFAAEVRQRRPARALEIANQAPHDVLRQLGPLVIRQYSTTDIESTASTSLFCMVSGMKRAEDVLGTLSRVAPATGLVGTVLGLISLLKDLSRFEQLGPSMALALLCTLYGLLLANAVYQPLARVIHSHMTVAVEEARLITRALVLIREDKPLADVRKLFELSGTSPHGAGAPAAEIATGTAGEP</sequence>
<evidence type="ECO:0000259" key="8">
    <source>
        <dbReference type="Pfam" id="PF01618"/>
    </source>
</evidence>
<name>A0A1L9BJN8_9BACT</name>
<evidence type="ECO:0000256" key="3">
    <source>
        <dbReference type="ARBA" id="ARBA00022692"/>
    </source>
</evidence>
<dbReference type="GO" id="GO:0015031">
    <property type="term" value="P:protein transport"/>
    <property type="evidence" value="ECO:0007669"/>
    <property type="project" value="UniProtKB-KW"/>
</dbReference>
<feature type="transmembrane region" description="Helical" evidence="7">
    <location>
        <begin position="149"/>
        <end position="169"/>
    </location>
</feature>
<reference evidence="9 10" key="2">
    <citation type="submission" date="2016-12" db="EMBL/GenBank/DDBJ databases">
        <title>Draft Genome Sequence of Cystobacter ferrugineus Strain Cbfe23.</title>
        <authorList>
            <person name="Akbar S."/>
            <person name="Dowd S.E."/>
            <person name="Stevens D.C."/>
        </authorList>
    </citation>
    <scope>NUCLEOTIDE SEQUENCE [LARGE SCALE GENOMIC DNA]</scope>
    <source>
        <strain evidence="9 10">Cbfe23</strain>
    </source>
</reference>
<keyword evidence="6" id="KW-0813">Transport</keyword>
<gene>
    <name evidence="9" type="ORF">BON30_04605</name>
</gene>
<protein>
    <recommendedName>
        <fullName evidence="8">MotA/TolQ/ExbB proton channel domain-containing protein</fullName>
    </recommendedName>
</protein>
<evidence type="ECO:0000256" key="5">
    <source>
        <dbReference type="ARBA" id="ARBA00023136"/>
    </source>
</evidence>
<evidence type="ECO:0000256" key="6">
    <source>
        <dbReference type="RuleBase" id="RU004057"/>
    </source>
</evidence>
<evidence type="ECO:0000313" key="10">
    <source>
        <dbReference type="Proteomes" id="UP000182229"/>
    </source>
</evidence>
<feature type="domain" description="MotA/TolQ/ExbB proton channel" evidence="8">
    <location>
        <begin position="115"/>
        <end position="216"/>
    </location>
</feature>
<dbReference type="OrthoDB" id="5503505at2"/>
<comment type="subcellular location">
    <subcellularLocation>
        <location evidence="1">Cell membrane</location>
        <topology evidence="1">Multi-pass membrane protein</topology>
    </subcellularLocation>
    <subcellularLocation>
        <location evidence="6">Membrane</location>
        <topology evidence="6">Multi-pass membrane protein</topology>
    </subcellularLocation>
</comment>
<dbReference type="GO" id="GO:0006935">
    <property type="term" value="P:chemotaxis"/>
    <property type="evidence" value="ECO:0007669"/>
    <property type="project" value="InterPro"/>
</dbReference>
<evidence type="ECO:0000256" key="4">
    <source>
        <dbReference type="ARBA" id="ARBA00022989"/>
    </source>
</evidence>
<feature type="transmembrane region" description="Helical" evidence="7">
    <location>
        <begin position="29"/>
        <end position="50"/>
    </location>
</feature>
<comment type="caution">
    <text evidence="9">The sequence shown here is derived from an EMBL/GenBank/DDBJ whole genome shotgun (WGS) entry which is preliminary data.</text>
</comment>
<keyword evidence="5 7" id="KW-0472">Membrane</keyword>
<dbReference type="GO" id="GO:0005886">
    <property type="term" value="C:plasma membrane"/>
    <property type="evidence" value="ECO:0007669"/>
    <property type="project" value="UniProtKB-SubCell"/>
</dbReference>
<dbReference type="GO" id="GO:0071978">
    <property type="term" value="P:bacterial-type flagellum-dependent swarming motility"/>
    <property type="evidence" value="ECO:0007669"/>
    <property type="project" value="InterPro"/>
</dbReference>
<evidence type="ECO:0000256" key="2">
    <source>
        <dbReference type="ARBA" id="ARBA00022475"/>
    </source>
</evidence>
<keyword evidence="10" id="KW-1185">Reference proteome</keyword>
<dbReference type="STRING" id="83449.BON30_04605"/>
<evidence type="ECO:0000313" key="9">
    <source>
        <dbReference type="EMBL" id="OJH42480.1"/>
    </source>
</evidence>
<dbReference type="EMBL" id="MPIN01000001">
    <property type="protein sequence ID" value="OJH42480.1"/>
    <property type="molecule type" value="Genomic_DNA"/>
</dbReference>
<reference evidence="10" key="1">
    <citation type="submission" date="2016-11" db="EMBL/GenBank/DDBJ databases">
        <authorList>
            <person name="Shukria A."/>
            <person name="Stevens D.C."/>
        </authorList>
    </citation>
    <scope>NUCLEOTIDE SEQUENCE [LARGE SCALE GENOMIC DNA]</scope>
    <source>
        <strain evidence="10">Cbfe23</strain>
    </source>
</reference>
<proteinExistence type="inferred from homology"/>
<dbReference type="Proteomes" id="UP000182229">
    <property type="component" value="Unassembled WGS sequence"/>
</dbReference>
<dbReference type="PANTHER" id="PTHR30433:SF2">
    <property type="entry name" value="MOTILITY PROTEIN A"/>
    <property type="match status" value="1"/>
</dbReference>
<dbReference type="Pfam" id="PF01618">
    <property type="entry name" value="MotA_ExbB"/>
    <property type="match status" value="1"/>
</dbReference>
<evidence type="ECO:0000256" key="1">
    <source>
        <dbReference type="ARBA" id="ARBA00004651"/>
    </source>
</evidence>
<keyword evidence="2" id="KW-1003">Cell membrane</keyword>
<dbReference type="InterPro" id="IPR002898">
    <property type="entry name" value="MotA_ExbB_proton_chnl"/>
</dbReference>
<accession>A0A1L9BJN8</accession>
<dbReference type="PANTHER" id="PTHR30433">
    <property type="entry name" value="CHEMOTAXIS PROTEIN MOTA"/>
    <property type="match status" value="1"/>
</dbReference>
<dbReference type="AlphaFoldDB" id="A0A1L9BJN8"/>